<protein>
    <submittedName>
        <fullName evidence="2">Putative oxidoreductase/MSMEI_2347</fullName>
        <ecNumber evidence="2">1.-.-.-</ecNumber>
    </submittedName>
</protein>
<evidence type="ECO:0000313" key="3">
    <source>
        <dbReference type="Proteomes" id="UP000269998"/>
    </source>
</evidence>
<keyword evidence="3" id="KW-1185">Reference proteome</keyword>
<dbReference type="AlphaFoldDB" id="A0A447GC43"/>
<dbReference type="InterPro" id="IPR018170">
    <property type="entry name" value="Aldo/ket_reductase_CS"/>
</dbReference>
<reference evidence="3" key="1">
    <citation type="submission" date="2018-02" db="EMBL/GenBank/DDBJ databases">
        <authorList>
            <person name="Seth-Smith MB H."/>
            <person name="Seth-Smith H."/>
        </authorList>
    </citation>
    <scope>NUCLEOTIDE SEQUENCE [LARGE SCALE GENOMIC DNA]</scope>
</reference>
<proteinExistence type="predicted"/>
<feature type="compositionally biased region" description="Polar residues" evidence="1">
    <location>
        <begin position="80"/>
        <end position="91"/>
    </location>
</feature>
<sequence>MLTPGPSRTPSTRALIRSHIQLGNIVVPRSRTPKRIVSNFDVFDFERNAGELALTFLTSSISSLASITSLDHGPRLGPNRRTSISQAGEIR</sequence>
<dbReference type="GO" id="GO:0016491">
    <property type="term" value="F:oxidoreductase activity"/>
    <property type="evidence" value="ECO:0007669"/>
    <property type="project" value="UniProtKB-KW"/>
</dbReference>
<evidence type="ECO:0000256" key="1">
    <source>
        <dbReference type="SAM" id="MobiDB-lite"/>
    </source>
</evidence>
<feature type="region of interest" description="Disordered" evidence="1">
    <location>
        <begin position="68"/>
        <end position="91"/>
    </location>
</feature>
<accession>A0A447GC43</accession>
<organism evidence="2 3">
    <name type="scientific">Mycobacterium basiliense</name>
    <dbReference type="NCBI Taxonomy" id="2094119"/>
    <lineage>
        <taxon>Bacteria</taxon>
        <taxon>Bacillati</taxon>
        <taxon>Actinomycetota</taxon>
        <taxon>Actinomycetes</taxon>
        <taxon>Mycobacteriales</taxon>
        <taxon>Mycobacteriaceae</taxon>
        <taxon>Mycobacterium</taxon>
    </lineage>
</organism>
<keyword evidence="2" id="KW-0560">Oxidoreductase</keyword>
<dbReference type="PROSITE" id="PS00063">
    <property type="entry name" value="ALDOKETO_REDUCTASE_3"/>
    <property type="match status" value="1"/>
</dbReference>
<dbReference type="EC" id="1.-.-.-" evidence="2"/>
<dbReference type="SUPFAM" id="SSF51430">
    <property type="entry name" value="NAD(P)-linked oxidoreductase"/>
    <property type="match status" value="1"/>
</dbReference>
<dbReference type="InterPro" id="IPR036812">
    <property type="entry name" value="NAD(P)_OxRdtase_dom_sf"/>
</dbReference>
<dbReference type="EMBL" id="LR130759">
    <property type="protein sequence ID" value="VDM88003.1"/>
    <property type="molecule type" value="Genomic_DNA"/>
</dbReference>
<gene>
    <name evidence="2" type="ORF">MB901379_01557</name>
</gene>
<dbReference type="Proteomes" id="UP000269998">
    <property type="component" value="Chromosome"/>
</dbReference>
<evidence type="ECO:0000313" key="2">
    <source>
        <dbReference type="EMBL" id="VDM88003.1"/>
    </source>
</evidence>
<name>A0A447GC43_9MYCO</name>
<dbReference type="KEGG" id="mbai:MB901379_01557"/>